<organism evidence="5 6">
    <name type="scientific">Selenobaculum gibii</name>
    <dbReference type="NCBI Taxonomy" id="3054208"/>
    <lineage>
        <taxon>Bacteria</taxon>
        <taxon>Bacillati</taxon>
        <taxon>Bacillota</taxon>
        <taxon>Negativicutes</taxon>
        <taxon>Selenomonadales</taxon>
        <taxon>Selenomonadaceae</taxon>
        <taxon>Selenobaculum</taxon>
    </lineage>
</organism>
<name>A0A9Y2AJT0_9FIRM</name>
<dbReference type="InterPro" id="IPR002933">
    <property type="entry name" value="Peptidase_M20"/>
</dbReference>
<feature type="binding site" evidence="3">
    <location>
        <position position="161"/>
    </location>
    <ligand>
        <name>Mn(2+)</name>
        <dbReference type="ChEBI" id="CHEBI:29035"/>
        <label>2</label>
    </ligand>
</feature>
<feature type="binding site" evidence="3">
    <location>
        <position position="136"/>
    </location>
    <ligand>
        <name>Mn(2+)</name>
        <dbReference type="ChEBI" id="CHEBI:29035"/>
        <label>2</label>
    </ligand>
</feature>
<evidence type="ECO:0000259" key="4">
    <source>
        <dbReference type="Pfam" id="PF07687"/>
    </source>
</evidence>
<dbReference type="Proteomes" id="UP001243623">
    <property type="component" value="Chromosome"/>
</dbReference>
<dbReference type="Pfam" id="PF07687">
    <property type="entry name" value="M20_dimer"/>
    <property type="match status" value="1"/>
</dbReference>
<dbReference type="FunFam" id="3.30.70.360:FF:000014">
    <property type="entry name" value="N-acyl-L-amino acid amidohydrolase"/>
    <property type="match status" value="1"/>
</dbReference>
<evidence type="ECO:0000256" key="3">
    <source>
        <dbReference type="PIRSR" id="PIRSR005962-1"/>
    </source>
</evidence>
<feature type="binding site" evidence="3">
    <location>
        <position position="358"/>
    </location>
    <ligand>
        <name>Mn(2+)</name>
        <dbReference type="ChEBI" id="CHEBI:29035"/>
        <label>2</label>
    </ligand>
</feature>
<keyword evidence="3" id="KW-0464">Manganese</keyword>
<dbReference type="NCBIfam" id="TIGR01891">
    <property type="entry name" value="amidohydrolases"/>
    <property type="match status" value="1"/>
</dbReference>
<protein>
    <submittedName>
        <fullName evidence="5">Amidohydrolase</fullName>
    </submittedName>
</protein>
<dbReference type="PANTHER" id="PTHR11014">
    <property type="entry name" value="PEPTIDASE M20 FAMILY MEMBER"/>
    <property type="match status" value="1"/>
</dbReference>
<dbReference type="GO" id="GO:0016787">
    <property type="term" value="F:hydrolase activity"/>
    <property type="evidence" value="ECO:0007669"/>
    <property type="project" value="UniProtKB-KW"/>
</dbReference>
<evidence type="ECO:0000313" key="6">
    <source>
        <dbReference type="Proteomes" id="UP001243623"/>
    </source>
</evidence>
<feature type="binding site" evidence="3">
    <location>
        <position position="102"/>
    </location>
    <ligand>
        <name>Mn(2+)</name>
        <dbReference type="ChEBI" id="CHEBI:29035"/>
        <label>2</label>
    </ligand>
</feature>
<dbReference type="SUPFAM" id="SSF53187">
    <property type="entry name" value="Zn-dependent exopeptidases"/>
    <property type="match status" value="1"/>
</dbReference>
<dbReference type="SUPFAM" id="SSF55031">
    <property type="entry name" value="Bacterial exopeptidase dimerisation domain"/>
    <property type="match status" value="1"/>
</dbReference>
<dbReference type="RefSeq" id="WP_309320589.1">
    <property type="nucleotide sequence ID" value="NZ_CP120678.1"/>
</dbReference>
<dbReference type="PIRSF" id="PIRSF005962">
    <property type="entry name" value="Pept_M20D_amidohydro"/>
    <property type="match status" value="1"/>
</dbReference>
<dbReference type="GO" id="GO:0046872">
    <property type="term" value="F:metal ion binding"/>
    <property type="evidence" value="ECO:0007669"/>
    <property type="project" value="UniProtKB-KW"/>
</dbReference>
<dbReference type="Pfam" id="PF01546">
    <property type="entry name" value="Peptidase_M20"/>
    <property type="match status" value="1"/>
</dbReference>
<dbReference type="AlphaFoldDB" id="A0A9Y2AJT0"/>
<dbReference type="PANTHER" id="PTHR11014:SF63">
    <property type="entry name" value="METALLOPEPTIDASE, PUTATIVE (AFU_ORTHOLOGUE AFUA_6G09600)-RELATED"/>
    <property type="match status" value="1"/>
</dbReference>
<keyword evidence="2" id="KW-0378">Hydrolase</keyword>
<comment type="similarity">
    <text evidence="1">Belongs to the peptidase M20 family.</text>
</comment>
<gene>
    <name evidence="5" type="ORF">P3F81_02375</name>
</gene>
<dbReference type="EMBL" id="CP120678">
    <property type="protein sequence ID" value="WIW71197.1"/>
    <property type="molecule type" value="Genomic_DNA"/>
</dbReference>
<comment type="cofactor">
    <cofactor evidence="3">
        <name>Mn(2+)</name>
        <dbReference type="ChEBI" id="CHEBI:29035"/>
    </cofactor>
    <text evidence="3">The Mn(2+) ion enhances activity.</text>
</comment>
<evidence type="ECO:0000313" key="5">
    <source>
        <dbReference type="EMBL" id="WIW71197.1"/>
    </source>
</evidence>
<feature type="binding site" evidence="3">
    <location>
        <position position="100"/>
    </location>
    <ligand>
        <name>Mn(2+)</name>
        <dbReference type="ChEBI" id="CHEBI:29035"/>
        <label>2</label>
    </ligand>
</feature>
<dbReference type="KEGG" id="sgbi:P3F81_02375"/>
<keyword evidence="3" id="KW-0479">Metal-binding</keyword>
<dbReference type="Gene3D" id="3.40.630.10">
    <property type="entry name" value="Zn peptidases"/>
    <property type="match status" value="1"/>
</dbReference>
<sequence length="386" mass="42119">MNLYTLTQKHHPWAVSLRRHFHQYPEVSGEEYQTQAKLLAELKALQINCRPAGTTGVIAEIQGKISGKTIAIRADIDALPIQDECNTPYQSKNKNACHACGHDGHIAVVFGTLQIIHELRDKLQGTFRFIFQPREEQFPSGAVSMIEDGALDNVDAIIGAHIWQPISLGTIGITYGNLMASPDKFKITVHGKGGHGSMPQQTVDPILIASQIVLGLNTIVSRSIDPLELAVVSVGSIQAGNAFNIIPETATLEGTVRSFDENVRQQIFARIEAIVSGICAANDATAKIETLLGHPAIINVPSYSKAIAKAVEKCHAPIKVEEVPPVMCGEDFSYYLKHVPGAFFFIGTGTDKMIYPHHHPKFDIDERAILYGMEVMARTAIDLAKA</sequence>
<dbReference type="Gene3D" id="3.30.70.360">
    <property type="match status" value="1"/>
</dbReference>
<reference evidence="5" key="1">
    <citation type="submission" date="2023-03" db="EMBL/GenBank/DDBJ databases">
        <title>Selenobaculum gbiensis gen. nov. sp. nov., a new bacterium isolated from the gut microbiota of IBD patient.</title>
        <authorList>
            <person name="Yeo S."/>
            <person name="Park H."/>
            <person name="Huh C.S."/>
        </authorList>
    </citation>
    <scope>NUCLEOTIDE SEQUENCE</scope>
    <source>
        <strain evidence="5">ICN-92133</strain>
    </source>
</reference>
<evidence type="ECO:0000256" key="1">
    <source>
        <dbReference type="ARBA" id="ARBA00006153"/>
    </source>
</evidence>
<dbReference type="InterPro" id="IPR011650">
    <property type="entry name" value="Peptidase_M20_dimer"/>
</dbReference>
<dbReference type="InterPro" id="IPR017439">
    <property type="entry name" value="Amidohydrolase"/>
</dbReference>
<feature type="domain" description="Peptidase M20 dimerisation" evidence="4">
    <location>
        <begin position="185"/>
        <end position="277"/>
    </location>
</feature>
<keyword evidence="6" id="KW-1185">Reference proteome</keyword>
<dbReference type="InterPro" id="IPR036264">
    <property type="entry name" value="Bact_exopeptidase_dim_dom"/>
</dbReference>
<proteinExistence type="inferred from homology"/>
<accession>A0A9Y2AJT0</accession>
<evidence type="ECO:0000256" key="2">
    <source>
        <dbReference type="ARBA" id="ARBA00022801"/>
    </source>
</evidence>